<dbReference type="EMBL" id="MT142624">
    <property type="protein sequence ID" value="QJA86237.1"/>
    <property type="molecule type" value="Genomic_DNA"/>
</dbReference>
<evidence type="ECO:0000313" key="2">
    <source>
        <dbReference type="EMBL" id="QJA86237.1"/>
    </source>
</evidence>
<sequence>MLPWLNSLNGADKIEAEYFTKCLTDFDGELYGAVMGIAYGGQVEEMGKVWKERGKVYGFDTFEDLHPKHLAKDPASFEATCMDYWYGEDVHGTKNLAYSYIRGELDKQGLDNVILVKGLINANSLKDVPYLNYVMLDMDIIKSMKMGYNIVKDKIVKGGYLLLHDVIPPTHLPQLNDLYLNTILEDPQNTWEIAKEQHQSFIVALRKI</sequence>
<dbReference type="AlphaFoldDB" id="A0A6M3KVT6"/>
<dbReference type="EMBL" id="MT141888">
    <property type="protein sequence ID" value="QJA71643.1"/>
    <property type="molecule type" value="Genomic_DNA"/>
</dbReference>
<accession>A0A6M3KVT6</accession>
<dbReference type="InterPro" id="IPR029063">
    <property type="entry name" value="SAM-dependent_MTases_sf"/>
</dbReference>
<dbReference type="Gene3D" id="3.40.50.150">
    <property type="entry name" value="Vaccinia Virus protein VP39"/>
    <property type="match status" value="1"/>
</dbReference>
<reference evidence="2" key="1">
    <citation type="submission" date="2020-03" db="EMBL/GenBank/DDBJ databases">
        <title>The deep terrestrial virosphere.</title>
        <authorList>
            <person name="Holmfeldt K."/>
            <person name="Nilsson E."/>
            <person name="Simone D."/>
            <person name="Lopez-Fernandez M."/>
            <person name="Wu X."/>
            <person name="de Brujin I."/>
            <person name="Lundin D."/>
            <person name="Andersson A."/>
            <person name="Bertilsson S."/>
            <person name="Dopson M."/>
        </authorList>
    </citation>
    <scope>NUCLEOTIDE SEQUENCE</scope>
    <source>
        <strain evidence="1">MM415A03115</strain>
        <strain evidence="2">MM415B02109</strain>
    </source>
</reference>
<organism evidence="2">
    <name type="scientific">viral metagenome</name>
    <dbReference type="NCBI Taxonomy" id="1070528"/>
    <lineage>
        <taxon>unclassified sequences</taxon>
        <taxon>metagenomes</taxon>
        <taxon>organismal metagenomes</taxon>
    </lineage>
</organism>
<evidence type="ECO:0000313" key="1">
    <source>
        <dbReference type="EMBL" id="QJA71643.1"/>
    </source>
</evidence>
<proteinExistence type="predicted"/>
<evidence type="ECO:0008006" key="3">
    <source>
        <dbReference type="Google" id="ProtNLM"/>
    </source>
</evidence>
<protein>
    <recommendedName>
        <fullName evidence="3">Methyltransferase</fullName>
    </recommendedName>
</protein>
<gene>
    <name evidence="1" type="ORF">MM415A03115_0007</name>
    <name evidence="2" type="ORF">MM415B02109_0006</name>
</gene>
<name>A0A6M3KVT6_9ZZZZ</name>